<keyword evidence="2" id="KW-1185">Reference proteome</keyword>
<dbReference type="EMBL" id="CAMPGE010003807">
    <property type="protein sequence ID" value="CAI2362653.1"/>
    <property type="molecule type" value="Genomic_DNA"/>
</dbReference>
<evidence type="ECO:0000313" key="1">
    <source>
        <dbReference type="EMBL" id="CAI2362653.1"/>
    </source>
</evidence>
<name>A0AAD1X4F7_EUPCR</name>
<dbReference type="AlphaFoldDB" id="A0AAD1X4F7"/>
<organism evidence="1 2">
    <name type="scientific">Euplotes crassus</name>
    <dbReference type="NCBI Taxonomy" id="5936"/>
    <lineage>
        <taxon>Eukaryota</taxon>
        <taxon>Sar</taxon>
        <taxon>Alveolata</taxon>
        <taxon>Ciliophora</taxon>
        <taxon>Intramacronucleata</taxon>
        <taxon>Spirotrichea</taxon>
        <taxon>Hypotrichia</taxon>
        <taxon>Euplotida</taxon>
        <taxon>Euplotidae</taxon>
        <taxon>Moneuplotes</taxon>
    </lineage>
</organism>
<evidence type="ECO:0000313" key="2">
    <source>
        <dbReference type="Proteomes" id="UP001295684"/>
    </source>
</evidence>
<gene>
    <name evidence="1" type="ORF">ECRASSUSDP1_LOCUS3979</name>
</gene>
<reference evidence="1" key="1">
    <citation type="submission" date="2023-07" db="EMBL/GenBank/DDBJ databases">
        <authorList>
            <consortium name="AG Swart"/>
            <person name="Singh M."/>
            <person name="Singh A."/>
            <person name="Seah K."/>
            <person name="Emmerich C."/>
        </authorList>
    </citation>
    <scope>NUCLEOTIDE SEQUENCE</scope>
    <source>
        <strain evidence="1">DP1</strain>
    </source>
</reference>
<dbReference type="Proteomes" id="UP001295684">
    <property type="component" value="Unassembled WGS sequence"/>
</dbReference>
<sequence>MRKRFMSLSSSKCERKVHLLIGFCSKFKAPKFFYSKPSFLSSQNNFHTILVNNYEFRSSLK</sequence>
<comment type="caution">
    <text evidence="1">The sequence shown here is derived from an EMBL/GenBank/DDBJ whole genome shotgun (WGS) entry which is preliminary data.</text>
</comment>
<accession>A0AAD1X4F7</accession>
<proteinExistence type="predicted"/>
<protein>
    <submittedName>
        <fullName evidence="1">Uncharacterized protein</fullName>
    </submittedName>
</protein>